<keyword evidence="8" id="KW-0645">Protease</keyword>
<dbReference type="SMART" id="SM00244">
    <property type="entry name" value="PHB"/>
    <property type="match status" value="1"/>
</dbReference>
<keyword evidence="4 6" id="KW-1133">Transmembrane helix</keyword>
<dbReference type="Gene3D" id="3.30.479.30">
    <property type="entry name" value="Band 7 domain"/>
    <property type="match status" value="1"/>
</dbReference>
<proteinExistence type="inferred from homology"/>
<keyword evidence="8" id="KW-0378">Hydrolase</keyword>
<sequence length="345" mass="38291">MAEAVWLIFEAFCGLLVGGLAALLLLGLKAAGGMFATAGGDPTGHPPRGTWPRRGWITVLDQYERAVKFRFGKPLKETGPGLSFRWPIIDEFLLVDIRDRPENIPGQICITRDNVSIKVDGVVYWKVFDPMNSVLEVSQPANVIRQATMSCLRTVIGEYTLDELLSKREIISKRMEEVLDNFSHSLGIDISRIDITDVVIPTDMQRAMAREAEAQRERKARLRRAEGEVEAVKNLAHAANTMAKNPELLELRRLQTVGELGMEQHTLITLVLPYDYGNLGGGGRHLASYTEEENDAFLETVKSLEEFVVKEPEAPPEEPEPPAPLADVPPAPDFGDESDEPFSSD</sequence>
<feature type="domain" description="Band 7" evidence="7">
    <location>
        <begin position="55"/>
        <end position="212"/>
    </location>
</feature>
<evidence type="ECO:0000259" key="7">
    <source>
        <dbReference type="SMART" id="SM00244"/>
    </source>
</evidence>
<dbReference type="GO" id="GO:0008233">
    <property type="term" value="F:peptidase activity"/>
    <property type="evidence" value="ECO:0007669"/>
    <property type="project" value="UniProtKB-KW"/>
</dbReference>
<dbReference type="PRINTS" id="PR00721">
    <property type="entry name" value="STOMATIN"/>
</dbReference>
<evidence type="ECO:0000256" key="6">
    <source>
        <dbReference type="SAM" id="Phobius"/>
    </source>
</evidence>
<feature type="transmembrane region" description="Helical" evidence="6">
    <location>
        <begin position="6"/>
        <end position="28"/>
    </location>
</feature>
<feature type="compositionally biased region" description="Acidic residues" evidence="5">
    <location>
        <begin position="334"/>
        <end position="345"/>
    </location>
</feature>
<name>A0A075GFI3_9EURY</name>
<dbReference type="Pfam" id="PF01145">
    <property type="entry name" value="Band_7"/>
    <property type="match status" value="1"/>
</dbReference>
<dbReference type="FunFam" id="3.30.479.30:FF:000004">
    <property type="entry name" value="Putative membrane protease family, stomatin"/>
    <property type="match status" value="1"/>
</dbReference>
<dbReference type="AlphaFoldDB" id="A0A075GFI3"/>
<dbReference type="GO" id="GO:0006508">
    <property type="term" value="P:proteolysis"/>
    <property type="evidence" value="ECO:0007669"/>
    <property type="project" value="UniProtKB-KW"/>
</dbReference>
<dbReference type="Gene3D" id="6.10.250.2090">
    <property type="match status" value="1"/>
</dbReference>
<reference evidence="8" key="1">
    <citation type="journal article" date="2014" name="Genome Biol. Evol.">
        <title>Pangenome evidence for extensive interdomain horizontal transfer affecting lineage core and shell genes in uncultured planktonic thaumarchaeota and euryarchaeota.</title>
        <authorList>
            <person name="Deschamps P."/>
            <person name="Zivanovic Y."/>
            <person name="Moreira D."/>
            <person name="Rodriguez-Valera F."/>
            <person name="Lopez-Garcia P."/>
        </authorList>
    </citation>
    <scope>NUCLEOTIDE SEQUENCE</scope>
</reference>
<dbReference type="PANTHER" id="PTHR10264">
    <property type="entry name" value="BAND 7 PROTEIN-RELATED"/>
    <property type="match status" value="1"/>
</dbReference>
<organism evidence="8">
    <name type="scientific">uncultured marine group II/III euryarchaeote KM3_157_F12</name>
    <dbReference type="NCBI Taxonomy" id="1457905"/>
    <lineage>
        <taxon>Archaea</taxon>
        <taxon>Methanobacteriati</taxon>
        <taxon>Methanobacteriota</taxon>
        <taxon>environmental samples</taxon>
    </lineage>
</organism>
<dbReference type="GO" id="GO:0098552">
    <property type="term" value="C:side of membrane"/>
    <property type="evidence" value="ECO:0007669"/>
    <property type="project" value="UniProtKB-ARBA"/>
</dbReference>
<evidence type="ECO:0000256" key="4">
    <source>
        <dbReference type="ARBA" id="ARBA00022989"/>
    </source>
</evidence>
<protein>
    <submittedName>
        <fullName evidence="8">Membrane protease subunit stomatin/prohibitin-like protein</fullName>
    </submittedName>
</protein>
<evidence type="ECO:0000256" key="5">
    <source>
        <dbReference type="SAM" id="MobiDB-lite"/>
    </source>
</evidence>
<dbReference type="EMBL" id="KF900653">
    <property type="protein sequence ID" value="AIF02534.1"/>
    <property type="molecule type" value="Genomic_DNA"/>
</dbReference>
<dbReference type="InterPro" id="IPR001972">
    <property type="entry name" value="Stomatin_HflK_fam"/>
</dbReference>
<comment type="similarity">
    <text evidence="2">Belongs to the band 7/mec-2 family.</text>
</comment>
<keyword evidence="6" id="KW-0472">Membrane</keyword>
<dbReference type="InterPro" id="IPR001107">
    <property type="entry name" value="Band_7"/>
</dbReference>
<evidence type="ECO:0000313" key="8">
    <source>
        <dbReference type="EMBL" id="AIF02534.1"/>
    </source>
</evidence>
<evidence type="ECO:0000256" key="2">
    <source>
        <dbReference type="ARBA" id="ARBA00008164"/>
    </source>
</evidence>
<dbReference type="GO" id="GO:0005886">
    <property type="term" value="C:plasma membrane"/>
    <property type="evidence" value="ECO:0007669"/>
    <property type="project" value="InterPro"/>
</dbReference>
<dbReference type="PANTHER" id="PTHR10264:SF19">
    <property type="entry name" value="AT06885P-RELATED"/>
    <property type="match status" value="1"/>
</dbReference>
<evidence type="ECO:0000256" key="1">
    <source>
        <dbReference type="ARBA" id="ARBA00004167"/>
    </source>
</evidence>
<feature type="region of interest" description="Disordered" evidence="5">
    <location>
        <begin position="309"/>
        <end position="345"/>
    </location>
</feature>
<dbReference type="SUPFAM" id="SSF117892">
    <property type="entry name" value="Band 7/SPFH domain"/>
    <property type="match status" value="1"/>
</dbReference>
<feature type="compositionally biased region" description="Pro residues" evidence="5">
    <location>
        <begin position="321"/>
        <end position="332"/>
    </location>
</feature>
<dbReference type="InterPro" id="IPR043202">
    <property type="entry name" value="Band-7_stomatin-like"/>
</dbReference>
<comment type="subcellular location">
    <subcellularLocation>
        <location evidence="1">Membrane</location>
        <topology evidence="1">Single-pass membrane protein</topology>
    </subcellularLocation>
</comment>
<accession>A0A075GFI3</accession>
<evidence type="ECO:0000256" key="3">
    <source>
        <dbReference type="ARBA" id="ARBA00022692"/>
    </source>
</evidence>
<keyword evidence="3 6" id="KW-0812">Transmembrane</keyword>
<dbReference type="InterPro" id="IPR036013">
    <property type="entry name" value="Band_7/SPFH_dom_sf"/>
</dbReference>